<comment type="caution">
    <text evidence="1">The sequence shown here is derived from an EMBL/GenBank/DDBJ whole genome shotgun (WGS) entry which is preliminary data.</text>
</comment>
<gene>
    <name evidence="1" type="ORF">V5O48_009814</name>
</gene>
<organism evidence="1 2">
    <name type="scientific">Marasmius crinis-equi</name>
    <dbReference type="NCBI Taxonomy" id="585013"/>
    <lineage>
        <taxon>Eukaryota</taxon>
        <taxon>Fungi</taxon>
        <taxon>Dikarya</taxon>
        <taxon>Basidiomycota</taxon>
        <taxon>Agaricomycotina</taxon>
        <taxon>Agaricomycetes</taxon>
        <taxon>Agaricomycetidae</taxon>
        <taxon>Agaricales</taxon>
        <taxon>Marasmiineae</taxon>
        <taxon>Marasmiaceae</taxon>
        <taxon>Marasmius</taxon>
    </lineage>
</organism>
<protein>
    <submittedName>
        <fullName evidence="1">Uncharacterized protein</fullName>
    </submittedName>
</protein>
<name>A0ABR3FA68_9AGAR</name>
<sequence>MGPPYGWTAGMRCYRAVKEKDALKTAREIHISSAKGQLTVLGSVVEKRNGSHWHHLFGSRNLPEYQKDQHEAIFRTICYHPMPTTGKMLPSSLQSALPSLRRSKLNFTMHISRNTYRSPMYGIHEILGLSESPANGGRLSSWFFAVRGG</sequence>
<keyword evidence="2" id="KW-1185">Reference proteome</keyword>
<dbReference type="EMBL" id="JBAHYK010000665">
    <property type="protein sequence ID" value="KAL0572150.1"/>
    <property type="molecule type" value="Genomic_DNA"/>
</dbReference>
<reference evidence="1 2" key="1">
    <citation type="submission" date="2024-02" db="EMBL/GenBank/DDBJ databases">
        <title>A draft genome for the cacao thread blight pathogen Marasmius crinis-equi.</title>
        <authorList>
            <person name="Cohen S.P."/>
            <person name="Baruah I.K."/>
            <person name="Amoako-Attah I."/>
            <person name="Bukari Y."/>
            <person name="Meinhardt L.W."/>
            <person name="Bailey B.A."/>
        </authorList>
    </citation>
    <scope>NUCLEOTIDE SEQUENCE [LARGE SCALE GENOMIC DNA]</scope>
    <source>
        <strain evidence="1 2">GH-76</strain>
    </source>
</reference>
<accession>A0ABR3FA68</accession>
<evidence type="ECO:0000313" key="1">
    <source>
        <dbReference type="EMBL" id="KAL0572150.1"/>
    </source>
</evidence>
<proteinExistence type="predicted"/>
<dbReference type="Proteomes" id="UP001465976">
    <property type="component" value="Unassembled WGS sequence"/>
</dbReference>
<evidence type="ECO:0000313" key="2">
    <source>
        <dbReference type="Proteomes" id="UP001465976"/>
    </source>
</evidence>